<dbReference type="AlphaFoldDB" id="A0A645BU68"/>
<name>A0A645BU68_9ZZZZ</name>
<organism evidence="1">
    <name type="scientific">bioreactor metagenome</name>
    <dbReference type="NCBI Taxonomy" id="1076179"/>
    <lineage>
        <taxon>unclassified sequences</taxon>
        <taxon>metagenomes</taxon>
        <taxon>ecological metagenomes</taxon>
    </lineage>
</organism>
<protein>
    <submittedName>
        <fullName evidence="1">Uncharacterized protein</fullName>
    </submittedName>
</protein>
<comment type="caution">
    <text evidence="1">The sequence shown here is derived from an EMBL/GenBank/DDBJ whole genome shotgun (WGS) entry which is preliminary data.</text>
</comment>
<reference evidence="1" key="1">
    <citation type="submission" date="2019-08" db="EMBL/GenBank/DDBJ databases">
        <authorList>
            <person name="Kucharzyk K."/>
            <person name="Murdoch R.W."/>
            <person name="Higgins S."/>
            <person name="Loffler F."/>
        </authorList>
    </citation>
    <scope>NUCLEOTIDE SEQUENCE</scope>
</reference>
<proteinExistence type="predicted"/>
<gene>
    <name evidence="1" type="ORF">SDC9_115102</name>
</gene>
<sequence length="176" mass="19604">MHVVKQMEIRETEDPQSVMLTYRMLNVGQEALLGAPWAVSAMRKGGVLAAPFGAKSGAITAKPGRILSLWNNTALDDERLRFGSDVVEVFQRERDEYFKIGLCSRAGTAQYTLPDQVFIKTFPTDPNAAYPDGGVNLEVFACRWMLEFETLAPLRTIQPGQTAEHAECWTIHGKDN</sequence>
<accession>A0A645BU68</accession>
<evidence type="ECO:0000313" key="1">
    <source>
        <dbReference type="EMBL" id="MPM68171.1"/>
    </source>
</evidence>
<dbReference type="EMBL" id="VSSQ01022103">
    <property type="protein sequence ID" value="MPM68171.1"/>
    <property type="molecule type" value="Genomic_DNA"/>
</dbReference>